<dbReference type="InterPro" id="IPR050267">
    <property type="entry name" value="Anti-sigma-factor_SerPK"/>
</dbReference>
<dbReference type="InterPro" id="IPR036890">
    <property type="entry name" value="HATPase_C_sf"/>
</dbReference>
<dbReference type="PANTHER" id="PTHR35526:SF3">
    <property type="entry name" value="ANTI-SIGMA-F FACTOR RSBW"/>
    <property type="match status" value="1"/>
</dbReference>
<sequence>MTTTSKARTSSGNSPLEIAFTAPLLSYVRARVGAWTARAGLPAQRREEFVLAVDEVASNAVRHGGGHGLLRLYERHGALYCRMSDEGPGFPGRVIAPAATAESGRGLWMVQRLTDHLDITAGATGTVVTLAVALPTR</sequence>
<dbReference type="PANTHER" id="PTHR35526">
    <property type="entry name" value="ANTI-SIGMA-F FACTOR RSBW-RELATED"/>
    <property type="match status" value="1"/>
</dbReference>
<feature type="domain" description="Histidine kinase/HSP90-like ATPase" evidence="2">
    <location>
        <begin position="25"/>
        <end position="130"/>
    </location>
</feature>
<dbReference type="Pfam" id="PF13581">
    <property type="entry name" value="HATPase_c_2"/>
    <property type="match status" value="1"/>
</dbReference>
<comment type="caution">
    <text evidence="3">The sequence shown here is derived from an EMBL/GenBank/DDBJ whole genome shotgun (WGS) entry which is preliminary data.</text>
</comment>
<reference evidence="3" key="2">
    <citation type="submission" date="2020-09" db="EMBL/GenBank/DDBJ databases">
        <authorList>
            <person name="Sun Q."/>
            <person name="Ohkuma M."/>
        </authorList>
    </citation>
    <scope>NUCLEOTIDE SEQUENCE</scope>
    <source>
        <strain evidence="3">JCM 4790</strain>
    </source>
</reference>
<dbReference type="CDD" id="cd16936">
    <property type="entry name" value="HATPase_RsbW-like"/>
    <property type="match status" value="1"/>
</dbReference>
<name>A0A918U7H4_9ACTN</name>
<keyword evidence="1" id="KW-0808">Transferase</keyword>
<keyword evidence="4" id="KW-1185">Reference proteome</keyword>
<dbReference type="GO" id="GO:0004674">
    <property type="term" value="F:protein serine/threonine kinase activity"/>
    <property type="evidence" value="ECO:0007669"/>
    <property type="project" value="UniProtKB-KW"/>
</dbReference>
<evidence type="ECO:0000259" key="2">
    <source>
        <dbReference type="Pfam" id="PF13581"/>
    </source>
</evidence>
<dbReference type="RefSeq" id="WP_190194152.1">
    <property type="nucleotide sequence ID" value="NZ_BMVU01000053.1"/>
</dbReference>
<keyword evidence="1" id="KW-0723">Serine/threonine-protein kinase</keyword>
<dbReference type="InterPro" id="IPR003594">
    <property type="entry name" value="HATPase_dom"/>
</dbReference>
<gene>
    <name evidence="3" type="ORF">GCM10010358_67600</name>
</gene>
<evidence type="ECO:0000313" key="4">
    <source>
        <dbReference type="Proteomes" id="UP000619244"/>
    </source>
</evidence>
<organism evidence="3 4">
    <name type="scientific">Streptomyces minutiscleroticus</name>
    <dbReference type="NCBI Taxonomy" id="68238"/>
    <lineage>
        <taxon>Bacteria</taxon>
        <taxon>Bacillati</taxon>
        <taxon>Actinomycetota</taxon>
        <taxon>Actinomycetes</taxon>
        <taxon>Kitasatosporales</taxon>
        <taxon>Streptomycetaceae</taxon>
        <taxon>Streptomyces</taxon>
    </lineage>
</organism>
<accession>A0A918U7H4</accession>
<reference evidence="3" key="1">
    <citation type="journal article" date="2014" name="Int. J. Syst. Evol. Microbiol.">
        <title>Complete genome sequence of Corynebacterium casei LMG S-19264T (=DSM 44701T), isolated from a smear-ripened cheese.</title>
        <authorList>
            <consortium name="US DOE Joint Genome Institute (JGI-PGF)"/>
            <person name="Walter F."/>
            <person name="Albersmeier A."/>
            <person name="Kalinowski J."/>
            <person name="Ruckert C."/>
        </authorList>
    </citation>
    <scope>NUCLEOTIDE SEQUENCE</scope>
    <source>
        <strain evidence="3">JCM 4790</strain>
    </source>
</reference>
<dbReference type="Gene3D" id="3.30.565.10">
    <property type="entry name" value="Histidine kinase-like ATPase, C-terminal domain"/>
    <property type="match status" value="1"/>
</dbReference>
<protein>
    <recommendedName>
        <fullName evidence="2">Histidine kinase/HSP90-like ATPase domain-containing protein</fullName>
    </recommendedName>
</protein>
<evidence type="ECO:0000313" key="3">
    <source>
        <dbReference type="EMBL" id="GGY04522.1"/>
    </source>
</evidence>
<dbReference type="Proteomes" id="UP000619244">
    <property type="component" value="Unassembled WGS sequence"/>
</dbReference>
<keyword evidence="1" id="KW-0418">Kinase</keyword>
<proteinExistence type="predicted"/>
<dbReference type="EMBL" id="BMVU01000053">
    <property type="protein sequence ID" value="GGY04522.1"/>
    <property type="molecule type" value="Genomic_DNA"/>
</dbReference>
<evidence type="ECO:0000256" key="1">
    <source>
        <dbReference type="ARBA" id="ARBA00022527"/>
    </source>
</evidence>
<dbReference type="AlphaFoldDB" id="A0A918U7H4"/>
<dbReference type="SUPFAM" id="SSF55874">
    <property type="entry name" value="ATPase domain of HSP90 chaperone/DNA topoisomerase II/histidine kinase"/>
    <property type="match status" value="1"/>
</dbReference>